<dbReference type="eggNOG" id="COG1403">
    <property type="taxonomic scope" value="Bacteria"/>
</dbReference>
<dbReference type="PANTHER" id="PTHR37827:SF1">
    <property type="entry name" value="HNH DOMAIN-CONTAINING PROTEIN"/>
    <property type="match status" value="1"/>
</dbReference>
<evidence type="ECO:0000313" key="1">
    <source>
        <dbReference type="EMBL" id="ADI15628.1"/>
    </source>
</evidence>
<name>D7CTT1_TRURR</name>
<dbReference type="RefSeq" id="WP_013178989.1">
    <property type="nucleotide sequence ID" value="NC_014221.1"/>
</dbReference>
<protein>
    <recommendedName>
        <fullName evidence="3">HNH domain-containing protein</fullName>
    </recommendedName>
</protein>
<sequence>MSPAPKQGEGGARCELCGREQPLTFHHLIPKRNHRKGAFQRRFSKEEMRRRGLMLCRLCHRQLHKTFSERELGLTLNTKEAILEHPEVQRFLAWARKQR</sequence>
<evidence type="ECO:0008006" key="3">
    <source>
        <dbReference type="Google" id="ProtNLM"/>
    </source>
</evidence>
<dbReference type="EMBL" id="CP002049">
    <property type="protein sequence ID" value="ADI15628.1"/>
    <property type="molecule type" value="Genomic_DNA"/>
</dbReference>
<reference evidence="2" key="1">
    <citation type="submission" date="2010-05" db="EMBL/GenBank/DDBJ databases">
        <title>The complete genome of Truepera radiovictris DSM 17093.</title>
        <authorList>
            <consortium name="US DOE Joint Genome Institute (JGI-PGF)"/>
            <person name="Lucas S."/>
            <person name="Copeland A."/>
            <person name="Lapidus A."/>
            <person name="Glavina del Rio T."/>
            <person name="Dalin E."/>
            <person name="Tice H."/>
            <person name="Bruce D."/>
            <person name="Goodwin L."/>
            <person name="Pitluck S."/>
            <person name="Kyrpides N."/>
            <person name="Mavromatis K."/>
            <person name="Ovchinnikova G."/>
            <person name="Munk A.C."/>
            <person name="Detter J.C."/>
            <person name="Han C."/>
            <person name="Tapia R."/>
            <person name="Land M."/>
            <person name="Hauser L."/>
            <person name="Markowitz V."/>
            <person name="Cheng J.-F."/>
            <person name="Hugenholtz P."/>
            <person name="Woyke T."/>
            <person name="Wu D."/>
            <person name="Tindall B."/>
            <person name="Pomrenke H.G."/>
            <person name="Brambilla E."/>
            <person name="Klenk H.-P."/>
            <person name="Eisen J.A."/>
        </authorList>
    </citation>
    <scope>NUCLEOTIDE SEQUENCE [LARGE SCALE GENOMIC DNA]</scope>
    <source>
        <strain evidence="2">DSM 17093 / CIP 108686 / LMG 22925 / RQ-24</strain>
    </source>
</reference>
<organism evidence="1 2">
    <name type="scientific">Truepera radiovictrix (strain DSM 17093 / CIP 108686 / LMG 22925 / RQ-24)</name>
    <dbReference type="NCBI Taxonomy" id="649638"/>
    <lineage>
        <taxon>Bacteria</taxon>
        <taxon>Thermotogati</taxon>
        <taxon>Deinococcota</taxon>
        <taxon>Deinococci</taxon>
        <taxon>Trueperales</taxon>
        <taxon>Trueperaceae</taxon>
        <taxon>Truepera</taxon>
    </lineage>
</organism>
<gene>
    <name evidence="1" type="ordered locus">Trad_2522</name>
</gene>
<dbReference type="OrthoDB" id="9802640at2"/>
<dbReference type="AlphaFoldDB" id="D7CTT1"/>
<dbReference type="STRING" id="649638.Trad_2522"/>
<reference evidence="1 2" key="2">
    <citation type="journal article" date="2011" name="Stand. Genomic Sci.">
        <title>Complete genome sequence of Truepera radiovictrix type strain (RQ-24).</title>
        <authorList>
            <person name="Ivanova N."/>
            <person name="Rohde C."/>
            <person name="Munk C."/>
            <person name="Nolan M."/>
            <person name="Lucas S."/>
            <person name="Del Rio T.G."/>
            <person name="Tice H."/>
            <person name="Deshpande S."/>
            <person name="Cheng J.F."/>
            <person name="Tapia R."/>
            <person name="Han C."/>
            <person name="Goodwin L."/>
            <person name="Pitluck S."/>
            <person name="Liolios K."/>
            <person name="Mavromatis K."/>
            <person name="Mikhailova N."/>
            <person name="Pati A."/>
            <person name="Chen A."/>
            <person name="Palaniappan K."/>
            <person name="Land M."/>
            <person name="Hauser L."/>
            <person name="Chang Y.J."/>
            <person name="Jeffries C.D."/>
            <person name="Brambilla E."/>
            <person name="Rohde M."/>
            <person name="Goker M."/>
            <person name="Tindall B.J."/>
            <person name="Woyke T."/>
            <person name="Bristow J."/>
            <person name="Eisen J.A."/>
            <person name="Markowitz V."/>
            <person name="Hugenholtz P."/>
            <person name="Kyrpides N.C."/>
            <person name="Klenk H.P."/>
            <person name="Lapidus A."/>
        </authorList>
    </citation>
    <scope>NUCLEOTIDE SEQUENCE [LARGE SCALE GENOMIC DNA]</scope>
    <source>
        <strain evidence="2">DSM 17093 / CIP 108686 / LMG 22925 / RQ-24</strain>
    </source>
</reference>
<proteinExistence type="predicted"/>
<dbReference type="KEGG" id="tra:Trad_2522"/>
<accession>D7CTT1</accession>
<keyword evidence="2" id="KW-1185">Reference proteome</keyword>
<dbReference type="Proteomes" id="UP000000379">
    <property type="component" value="Chromosome"/>
</dbReference>
<evidence type="ECO:0000313" key="2">
    <source>
        <dbReference type="Proteomes" id="UP000000379"/>
    </source>
</evidence>
<dbReference type="PANTHER" id="PTHR37827">
    <property type="entry name" value="TUDOR DOMAIN-CONTAINING PROTEIN"/>
    <property type="match status" value="1"/>
</dbReference>
<dbReference type="HOGENOM" id="CLU_149308_1_1_0"/>